<dbReference type="SUPFAM" id="SSF103473">
    <property type="entry name" value="MFS general substrate transporter"/>
    <property type="match status" value="1"/>
</dbReference>
<keyword evidence="3" id="KW-0813">Transport</keyword>
<dbReference type="PROSITE" id="PS00216">
    <property type="entry name" value="SUGAR_TRANSPORT_1"/>
    <property type="match status" value="1"/>
</dbReference>
<dbReference type="Gene3D" id="1.20.1250.20">
    <property type="entry name" value="MFS general substrate transporter like domains"/>
    <property type="match status" value="1"/>
</dbReference>
<dbReference type="PANTHER" id="PTHR48022:SF59">
    <property type="entry name" value="MAJOR FACILITATOR SUPERFAMILY (MFS) PROFILE DOMAIN-CONTAINING PROTEIN"/>
    <property type="match status" value="1"/>
</dbReference>
<feature type="transmembrane region" description="Helical" evidence="7">
    <location>
        <begin position="393"/>
        <end position="416"/>
    </location>
</feature>
<dbReference type="InterPro" id="IPR036259">
    <property type="entry name" value="MFS_trans_sf"/>
</dbReference>
<dbReference type="InterPro" id="IPR020846">
    <property type="entry name" value="MFS_dom"/>
</dbReference>
<feature type="transmembrane region" description="Helical" evidence="7">
    <location>
        <begin position="360"/>
        <end position="381"/>
    </location>
</feature>
<keyword evidence="5 7" id="KW-1133">Transmembrane helix</keyword>
<evidence type="ECO:0000259" key="8">
    <source>
        <dbReference type="PROSITE" id="PS50850"/>
    </source>
</evidence>
<dbReference type="InterPro" id="IPR005828">
    <property type="entry name" value="MFS_sugar_transport-like"/>
</dbReference>
<evidence type="ECO:0000256" key="1">
    <source>
        <dbReference type="ARBA" id="ARBA00004141"/>
    </source>
</evidence>
<dbReference type="EMBL" id="JAJTJA010000007">
    <property type="protein sequence ID" value="KAH8696218.1"/>
    <property type="molecule type" value="Genomic_DNA"/>
</dbReference>
<dbReference type="RefSeq" id="XP_046071156.1">
    <property type="nucleotide sequence ID" value="XM_046213138.1"/>
</dbReference>
<dbReference type="GO" id="GO:0016020">
    <property type="term" value="C:membrane"/>
    <property type="evidence" value="ECO:0007669"/>
    <property type="project" value="UniProtKB-SubCell"/>
</dbReference>
<comment type="subcellular location">
    <subcellularLocation>
        <location evidence="1">Membrane</location>
        <topology evidence="1">Multi-pass membrane protein</topology>
    </subcellularLocation>
</comment>
<evidence type="ECO:0000256" key="4">
    <source>
        <dbReference type="ARBA" id="ARBA00022692"/>
    </source>
</evidence>
<comment type="similarity">
    <text evidence="2">Belongs to the major facilitator superfamily. Sugar transporter (TC 2.A.1.1) family.</text>
</comment>
<proteinExistence type="inferred from homology"/>
<feature type="transmembrane region" description="Helical" evidence="7">
    <location>
        <begin position="294"/>
        <end position="313"/>
    </location>
</feature>
<evidence type="ECO:0000313" key="10">
    <source>
        <dbReference type="Proteomes" id="UP001201262"/>
    </source>
</evidence>
<dbReference type="PRINTS" id="PR00171">
    <property type="entry name" value="SUGRTRNSPORT"/>
</dbReference>
<feature type="domain" description="Major facilitator superfamily (MFS) profile" evidence="8">
    <location>
        <begin position="35"/>
        <end position="483"/>
    </location>
</feature>
<dbReference type="GO" id="GO:0005351">
    <property type="term" value="F:carbohydrate:proton symporter activity"/>
    <property type="evidence" value="ECO:0007669"/>
    <property type="project" value="TreeGrafter"/>
</dbReference>
<evidence type="ECO:0000313" key="9">
    <source>
        <dbReference type="EMBL" id="KAH8696218.1"/>
    </source>
</evidence>
<comment type="caution">
    <text evidence="9">The sequence shown here is derived from an EMBL/GenBank/DDBJ whole genome shotgun (WGS) entry which is preliminary data.</text>
</comment>
<dbReference type="InterPro" id="IPR005829">
    <property type="entry name" value="Sugar_transporter_CS"/>
</dbReference>
<sequence>MAFQTIVYRSPLATYARSIRNAPRQVICNGNLVFTALILALSAVPLTWDQGSSSVISLLPGFQHHFGISSGTTPSDIKTFVSIVYIGYAIGAVLSFFINDRIGRLWSYRLYIFVWIVGQITAALAPSLTGLWASRIVSGMGLGSLSVIGPMTLVEIAPSETRGLLTSWFVVAMAISSFTAIFCVYGVYLHLPPSNLQFQIVWFAPAIFMFLCAISSFFICESPRWLLMVNRREEAVKALVRLRGLPIDHPRVLAELSEIETALEQTGTRSSNILVLLRAMFTVRSNLRRLQLSLISYAFAQLSGANSITSYFVPIMKLLGVGGGNVESMFLSGMYSFSKLWFLLFASFFLVDGLGRRRSLFLGITVQMLSHIYIAVFIKYVQQGPVSNRASQAAIAAVFIHAFGYAVGLFILPYVFGGELWPNRLRTLGGALGQTFHWLFIYAMSYSLPELLASTNNWGAFLFFAGFCFLALVYVFFMVPDTTGISVEQIDEIFNRSWFTAYKHTNRLGNVEGVEDIPNETSRIETRIADKE</sequence>
<keyword evidence="4 7" id="KW-0812">Transmembrane</keyword>
<dbReference type="Proteomes" id="UP001201262">
    <property type="component" value="Unassembled WGS sequence"/>
</dbReference>
<keyword evidence="6 7" id="KW-0472">Membrane</keyword>
<accession>A0AAD4PZT8</accession>
<feature type="transmembrane region" description="Helical" evidence="7">
    <location>
        <begin position="136"/>
        <end position="156"/>
    </location>
</feature>
<feature type="transmembrane region" description="Helical" evidence="7">
    <location>
        <begin position="458"/>
        <end position="479"/>
    </location>
</feature>
<keyword evidence="10" id="KW-1185">Reference proteome</keyword>
<feature type="transmembrane region" description="Helical" evidence="7">
    <location>
        <begin position="428"/>
        <end position="446"/>
    </location>
</feature>
<feature type="transmembrane region" description="Helical" evidence="7">
    <location>
        <begin position="200"/>
        <end position="220"/>
    </location>
</feature>
<dbReference type="InterPro" id="IPR003663">
    <property type="entry name" value="Sugar/inositol_transpt"/>
</dbReference>
<evidence type="ECO:0000256" key="7">
    <source>
        <dbReference type="SAM" id="Phobius"/>
    </source>
</evidence>
<feature type="transmembrane region" description="Helical" evidence="7">
    <location>
        <begin position="79"/>
        <end position="98"/>
    </location>
</feature>
<reference evidence="9" key="1">
    <citation type="submission" date="2021-12" db="EMBL/GenBank/DDBJ databases">
        <title>Convergent genome expansion in fungi linked to evolution of root-endophyte symbiosis.</title>
        <authorList>
            <consortium name="DOE Joint Genome Institute"/>
            <person name="Ke Y.-H."/>
            <person name="Bonito G."/>
            <person name="Liao H.-L."/>
            <person name="Looney B."/>
            <person name="Rojas-Flechas A."/>
            <person name="Nash J."/>
            <person name="Hameed K."/>
            <person name="Schadt C."/>
            <person name="Martin F."/>
            <person name="Crous P.W."/>
            <person name="Miettinen O."/>
            <person name="Magnuson J.K."/>
            <person name="Labbe J."/>
            <person name="Jacobson D."/>
            <person name="Doktycz M.J."/>
            <person name="Veneault-Fourrey C."/>
            <person name="Kuo A."/>
            <person name="Mondo S."/>
            <person name="Calhoun S."/>
            <person name="Riley R."/>
            <person name="Ohm R."/>
            <person name="LaButti K."/>
            <person name="Andreopoulos B."/>
            <person name="Pangilinan J."/>
            <person name="Nolan M."/>
            <person name="Tritt A."/>
            <person name="Clum A."/>
            <person name="Lipzen A."/>
            <person name="Daum C."/>
            <person name="Barry K."/>
            <person name="Grigoriev I.V."/>
            <person name="Vilgalys R."/>
        </authorList>
    </citation>
    <scope>NUCLEOTIDE SEQUENCE</scope>
    <source>
        <strain evidence="9">PMI_201</strain>
    </source>
</reference>
<gene>
    <name evidence="9" type="ORF">BGW36DRAFT_342854</name>
</gene>
<evidence type="ECO:0000256" key="5">
    <source>
        <dbReference type="ARBA" id="ARBA00022989"/>
    </source>
</evidence>
<dbReference type="InterPro" id="IPR050360">
    <property type="entry name" value="MFS_Sugar_Transporters"/>
</dbReference>
<evidence type="ECO:0000256" key="2">
    <source>
        <dbReference type="ARBA" id="ARBA00010992"/>
    </source>
</evidence>
<evidence type="ECO:0000256" key="6">
    <source>
        <dbReference type="ARBA" id="ARBA00023136"/>
    </source>
</evidence>
<dbReference type="AlphaFoldDB" id="A0AAD4PZT8"/>
<organism evidence="9 10">
    <name type="scientific">Talaromyces proteolyticus</name>
    <dbReference type="NCBI Taxonomy" id="1131652"/>
    <lineage>
        <taxon>Eukaryota</taxon>
        <taxon>Fungi</taxon>
        <taxon>Dikarya</taxon>
        <taxon>Ascomycota</taxon>
        <taxon>Pezizomycotina</taxon>
        <taxon>Eurotiomycetes</taxon>
        <taxon>Eurotiomycetidae</taxon>
        <taxon>Eurotiales</taxon>
        <taxon>Trichocomaceae</taxon>
        <taxon>Talaromyces</taxon>
        <taxon>Talaromyces sect. Bacilispori</taxon>
    </lineage>
</organism>
<feature type="transmembrane region" description="Helical" evidence="7">
    <location>
        <begin position="333"/>
        <end position="351"/>
    </location>
</feature>
<protein>
    <submittedName>
        <fullName evidence="9">General substrate transporter</fullName>
    </submittedName>
</protein>
<dbReference type="PANTHER" id="PTHR48022">
    <property type="entry name" value="PLASTIDIC GLUCOSE TRANSPORTER 4"/>
    <property type="match status" value="1"/>
</dbReference>
<feature type="transmembrane region" description="Helical" evidence="7">
    <location>
        <begin position="168"/>
        <end position="188"/>
    </location>
</feature>
<dbReference type="Pfam" id="PF00083">
    <property type="entry name" value="Sugar_tr"/>
    <property type="match status" value="1"/>
</dbReference>
<dbReference type="PROSITE" id="PS50850">
    <property type="entry name" value="MFS"/>
    <property type="match status" value="1"/>
</dbReference>
<name>A0AAD4PZT8_9EURO</name>
<evidence type="ECO:0000256" key="3">
    <source>
        <dbReference type="ARBA" id="ARBA00022448"/>
    </source>
</evidence>
<feature type="transmembrane region" description="Helical" evidence="7">
    <location>
        <begin position="26"/>
        <end position="48"/>
    </location>
</feature>
<dbReference type="GeneID" id="70243425"/>
<feature type="transmembrane region" description="Helical" evidence="7">
    <location>
        <begin position="110"/>
        <end position="130"/>
    </location>
</feature>